<evidence type="ECO:0000259" key="2">
    <source>
        <dbReference type="Pfam" id="PF01458"/>
    </source>
</evidence>
<comment type="similarity">
    <text evidence="1">Belongs to the iron-sulfur cluster assembly SufBD family.</text>
</comment>
<gene>
    <name evidence="3" type="ORF">SAMN05444695_10781</name>
</gene>
<dbReference type="InterPro" id="IPR000825">
    <property type="entry name" value="SUF_FeS_clus_asmbl_SufBD_core"/>
</dbReference>
<feature type="domain" description="SUF system FeS cluster assembly SufBD core" evidence="2">
    <location>
        <begin position="139"/>
        <end position="369"/>
    </location>
</feature>
<keyword evidence="4" id="KW-1185">Reference proteome</keyword>
<dbReference type="Proteomes" id="UP000183263">
    <property type="component" value="Unassembled WGS sequence"/>
</dbReference>
<dbReference type="RefSeq" id="WP_072738205.1">
    <property type="nucleotide sequence ID" value="NZ_CP048813.1"/>
</dbReference>
<dbReference type="GO" id="GO:0016226">
    <property type="term" value="P:iron-sulfur cluster assembly"/>
    <property type="evidence" value="ECO:0007669"/>
    <property type="project" value="InterPro"/>
</dbReference>
<organism evidence="3 4">
    <name type="scientific">Rhodococcus triatomae</name>
    <dbReference type="NCBI Taxonomy" id="300028"/>
    <lineage>
        <taxon>Bacteria</taxon>
        <taxon>Bacillati</taxon>
        <taxon>Actinomycetota</taxon>
        <taxon>Actinomycetes</taxon>
        <taxon>Mycobacteriales</taxon>
        <taxon>Nocardiaceae</taxon>
        <taxon>Rhodococcus</taxon>
    </lineage>
</organism>
<sequence length="399" mass="42369">MSTPVTGVVGAVTGENPQAAVPAANKGEAFTSFDVDAFEIPGGRDEVWRFTPLRRLRGLHNGTAVADGSATVTVDGPDTVTVETVGRDDERLGRGGVPADRIAAQAYSGFETATVVSVGTEVEVADTVNVVIDGPGVDKVAYGHLQIRLAPFAKATVVLDHRGSGTYADNVEFVVGDSAHLTVVAVQDWADDAVHVTAHHARLGRDAVLRHNAVSLGGDLVRLTGTVRYDGPGGDAELLGLYFADDGQHLEHRLLVDHSQPHCKSNVVYKGALQGDPHSSRPDAHTVWIGDVLIRAEAEGTDTFELNRNLVLTDGARADSVPNLEIETGEIVGAGHASATGRFDDEQLFYLRARGIPEDQARRLVVRGFFHEIIAKIAVPEVRERLEAAVEAELAAVGV</sequence>
<dbReference type="PANTHER" id="PTHR43575">
    <property type="entry name" value="PROTEIN ABCI7, CHLOROPLASTIC"/>
    <property type="match status" value="1"/>
</dbReference>
<dbReference type="InterPro" id="IPR037284">
    <property type="entry name" value="SUF_FeS_clus_asmbl_SufBD_sf"/>
</dbReference>
<protein>
    <submittedName>
        <fullName evidence="3">Fe-S cluster assembly protein SufD</fullName>
    </submittedName>
</protein>
<dbReference type="InterPro" id="IPR055346">
    <property type="entry name" value="Fe-S_cluster_assembly_SufBD"/>
</dbReference>
<evidence type="ECO:0000313" key="3">
    <source>
        <dbReference type="EMBL" id="SDI40666.1"/>
    </source>
</evidence>
<dbReference type="Pfam" id="PF01458">
    <property type="entry name" value="SUFBD_core"/>
    <property type="match status" value="1"/>
</dbReference>
<dbReference type="AlphaFoldDB" id="A0A1G8KB12"/>
<dbReference type="PANTHER" id="PTHR43575:SF1">
    <property type="entry name" value="PROTEIN ABCI7, CHLOROPLASTIC"/>
    <property type="match status" value="1"/>
</dbReference>
<dbReference type="EMBL" id="FNDN01000007">
    <property type="protein sequence ID" value="SDI40666.1"/>
    <property type="molecule type" value="Genomic_DNA"/>
</dbReference>
<proteinExistence type="inferred from homology"/>
<evidence type="ECO:0000313" key="4">
    <source>
        <dbReference type="Proteomes" id="UP000183263"/>
    </source>
</evidence>
<name>A0A1G8KB12_9NOCA</name>
<dbReference type="OrthoDB" id="9803529at2"/>
<reference evidence="3 4" key="1">
    <citation type="submission" date="2016-10" db="EMBL/GenBank/DDBJ databases">
        <authorList>
            <person name="de Groot N.N."/>
        </authorList>
    </citation>
    <scope>NUCLEOTIDE SEQUENCE [LARGE SCALE GENOMIC DNA]</scope>
    <source>
        <strain evidence="3 4">DSM 44892</strain>
    </source>
</reference>
<dbReference type="InterPro" id="IPR011542">
    <property type="entry name" value="SUF_FeS_clus_asmbl_SufD"/>
</dbReference>
<dbReference type="SUPFAM" id="SSF101960">
    <property type="entry name" value="Stabilizer of iron transporter SufD"/>
    <property type="match status" value="1"/>
</dbReference>
<dbReference type="NCBIfam" id="TIGR01981">
    <property type="entry name" value="sufD"/>
    <property type="match status" value="1"/>
</dbReference>
<accession>A0A1G8KB12</accession>
<evidence type="ECO:0000256" key="1">
    <source>
        <dbReference type="ARBA" id="ARBA00043967"/>
    </source>
</evidence>